<dbReference type="Proteomes" id="UP000494102">
    <property type="component" value="Unassembled WGS sequence"/>
</dbReference>
<dbReference type="GeneID" id="27797429"/>
<name>A0A6J5K659_9BURK</name>
<feature type="domain" description="Flavin reductase like" evidence="3">
    <location>
        <begin position="17"/>
        <end position="163"/>
    </location>
</feature>
<gene>
    <name evidence="4" type="primary">npcB</name>
    <name evidence="4" type="ORF">LMG9964_02443</name>
</gene>
<dbReference type="PANTHER" id="PTHR30466">
    <property type="entry name" value="FLAVIN REDUCTASE"/>
    <property type="match status" value="1"/>
</dbReference>
<dbReference type="GO" id="GO:0042602">
    <property type="term" value="F:riboflavin reductase (NADPH) activity"/>
    <property type="evidence" value="ECO:0007669"/>
    <property type="project" value="TreeGrafter"/>
</dbReference>
<dbReference type="PANTHER" id="PTHR30466:SF11">
    <property type="entry name" value="FLAVIN-DEPENDENT MONOOXYGENASE, REDUCTASE SUBUNIT HSAB"/>
    <property type="match status" value="1"/>
</dbReference>
<keyword evidence="2 4" id="KW-0560">Oxidoreductase</keyword>
<evidence type="ECO:0000313" key="5">
    <source>
        <dbReference type="Proteomes" id="UP000494102"/>
    </source>
</evidence>
<dbReference type="InterPro" id="IPR012349">
    <property type="entry name" value="Split_barrel_FMN-bd"/>
</dbReference>
<dbReference type="InterPro" id="IPR050268">
    <property type="entry name" value="NADH-dep_flavin_reductase"/>
</dbReference>
<dbReference type="AlphaFoldDB" id="A0A6J5K659"/>
<dbReference type="SUPFAM" id="SSF50475">
    <property type="entry name" value="FMN-binding split barrel"/>
    <property type="match status" value="1"/>
</dbReference>
<dbReference type="GO" id="GO:0018592">
    <property type="term" value="F:4-nitrocatechol 4-monooxygenase activity"/>
    <property type="evidence" value="ECO:0007669"/>
    <property type="project" value="UniProtKB-EC"/>
</dbReference>
<dbReference type="EC" id="1.14.13.166" evidence="4"/>
<dbReference type="EMBL" id="CADILN010000002">
    <property type="protein sequence ID" value="CAB4048802.1"/>
    <property type="molecule type" value="Genomic_DNA"/>
</dbReference>
<evidence type="ECO:0000256" key="2">
    <source>
        <dbReference type="ARBA" id="ARBA00023002"/>
    </source>
</evidence>
<reference evidence="4 5" key="1">
    <citation type="submission" date="2020-04" db="EMBL/GenBank/DDBJ databases">
        <authorList>
            <person name="De Canck E."/>
        </authorList>
    </citation>
    <scope>NUCLEOTIDE SEQUENCE [LARGE SCALE GENOMIC DNA]</scope>
    <source>
        <strain evidence="4 5">LMG 9964</strain>
    </source>
</reference>
<evidence type="ECO:0000256" key="1">
    <source>
        <dbReference type="ARBA" id="ARBA00008898"/>
    </source>
</evidence>
<sequence length="172" mass="19187">MEAIQNEACVVDFSKAMRRLASTVCVVATHDDVQPYGMVATAVTSLSATPASLLVCINKDASSHPVIERVGRFSVTLLRKDQRHISDRFGSRYSQAERFASSQWKMSMRWTLPCLENAQATFFCRLARQFEHGTHTVFVGDVLQTVVNDKVDPLLYADGAYRCLDSVQAHLT</sequence>
<dbReference type="InterPro" id="IPR002563">
    <property type="entry name" value="Flavin_Rdtase-like_dom"/>
</dbReference>
<dbReference type="SMART" id="SM00903">
    <property type="entry name" value="Flavin_Reduct"/>
    <property type="match status" value="1"/>
</dbReference>
<dbReference type="Pfam" id="PF01613">
    <property type="entry name" value="Flavin_Reduct"/>
    <property type="match status" value="1"/>
</dbReference>
<dbReference type="RefSeq" id="WP_015003028.1">
    <property type="nucleotide sequence ID" value="NZ_CADILN010000002.1"/>
</dbReference>
<evidence type="ECO:0000259" key="3">
    <source>
        <dbReference type="SMART" id="SM00903"/>
    </source>
</evidence>
<comment type="similarity">
    <text evidence="1">Belongs to the non-flavoprotein flavin reductase family.</text>
</comment>
<organism evidence="4 5">
    <name type="scientific">Paraburkholderia phenoliruptrix</name>
    <dbReference type="NCBI Taxonomy" id="252970"/>
    <lineage>
        <taxon>Bacteria</taxon>
        <taxon>Pseudomonadati</taxon>
        <taxon>Pseudomonadota</taxon>
        <taxon>Betaproteobacteria</taxon>
        <taxon>Burkholderiales</taxon>
        <taxon>Burkholderiaceae</taxon>
        <taxon>Paraburkholderia</taxon>
    </lineage>
</organism>
<keyword evidence="4" id="KW-0503">Monooxygenase</keyword>
<dbReference type="GO" id="GO:0010181">
    <property type="term" value="F:FMN binding"/>
    <property type="evidence" value="ECO:0007669"/>
    <property type="project" value="InterPro"/>
</dbReference>
<protein>
    <submittedName>
        <fullName evidence="4">4-nitrophenol 4-monooxygenase/4-nitrocatechol 2-monooxygenase, reductase component</fullName>
        <ecNumber evidence="4">1.14.13.166</ecNumber>
    </submittedName>
</protein>
<dbReference type="Gene3D" id="2.30.110.10">
    <property type="entry name" value="Electron Transport, Fmn-binding Protein, Chain A"/>
    <property type="match status" value="1"/>
</dbReference>
<evidence type="ECO:0000313" key="4">
    <source>
        <dbReference type="EMBL" id="CAB4048802.1"/>
    </source>
</evidence>
<accession>A0A6J5K659</accession>
<proteinExistence type="inferred from homology"/>